<dbReference type="AlphaFoldDB" id="A0A8J6T9P8"/>
<evidence type="ECO:0000256" key="3">
    <source>
        <dbReference type="ARBA" id="ARBA00022692"/>
    </source>
</evidence>
<dbReference type="PANTHER" id="PTHR30213:SF0">
    <property type="entry name" value="UPF0761 MEMBRANE PROTEIN YIHY"/>
    <property type="match status" value="1"/>
</dbReference>
<feature type="transmembrane region" description="Helical" evidence="7">
    <location>
        <begin position="55"/>
        <end position="75"/>
    </location>
</feature>
<comment type="caution">
    <text evidence="8">The sequence shown here is derived from an EMBL/GenBank/DDBJ whole genome shotgun (WGS) entry which is preliminary data.</text>
</comment>
<dbReference type="NCBIfam" id="TIGR00765">
    <property type="entry name" value="yihY_not_rbn"/>
    <property type="match status" value="1"/>
</dbReference>
<reference evidence="8 9" key="1">
    <citation type="submission" date="2020-08" db="EMBL/GenBank/DDBJ databases">
        <title>Bridging the membrane lipid divide: bacteria of the FCB group superphylum have the potential to synthesize archaeal ether lipids.</title>
        <authorList>
            <person name="Villanueva L."/>
            <person name="Von Meijenfeldt F.A.B."/>
            <person name="Westbye A.B."/>
            <person name="Yadav S."/>
            <person name="Hopmans E.C."/>
            <person name="Dutilh B.E."/>
            <person name="Sinninghe Damste J.S."/>
        </authorList>
    </citation>
    <scope>NUCLEOTIDE SEQUENCE [LARGE SCALE GENOMIC DNA]</scope>
    <source>
        <strain evidence="8">NIOZ-UU81</strain>
    </source>
</reference>
<sequence length="467" mass="51239">MTSTAATSLTDRLLIWADQRPGSSSRRDPVRALVRICLITLREFQRNKLSLHASALTYIILLSLVPMLAMSTALVKGLGGDGQLQLLVYSYIETFEDNELWPDAPSSENSPETAPSATSTVGLTDHLRSAADRLFDYVNNTNFTTLGTVGVVGIFISVILVFGNIEKAINSIWHVKQGRSLLRKVSDYLTLLILMPLSVNIGLAASTILKNPSLSAKFNFFLPLAWMQTVTLTLIPVLIITLTLAVVYVFFPNTKVKTLPALAGGLFAGSLWYLTQNLYISLQVGVAKYNAIYGSFATLPLFLIWIYLGWIFILTGAQIAYACQQHDYRLIPKKSSPASQLAAACDIIIQVHQAFLEQNTLDEKQLHALSPHCPTHLIQETTQQLISGGLLHHTDEQNLIPATPLDQIAPEAVISAIFGNNDHHSPGDLLSAAALKQAAQVLKQLRQPPHTQQTDKHVNTQEPSCQT</sequence>
<feature type="region of interest" description="Disordered" evidence="6">
    <location>
        <begin position="447"/>
        <end position="467"/>
    </location>
</feature>
<feature type="transmembrane region" description="Helical" evidence="7">
    <location>
        <begin position="185"/>
        <end position="209"/>
    </location>
</feature>
<organism evidence="8 9">
    <name type="scientific">Candidatus Desulfatifera sulfidica</name>
    <dbReference type="NCBI Taxonomy" id="2841691"/>
    <lineage>
        <taxon>Bacteria</taxon>
        <taxon>Pseudomonadati</taxon>
        <taxon>Thermodesulfobacteriota</taxon>
        <taxon>Desulfobulbia</taxon>
        <taxon>Desulfobulbales</taxon>
        <taxon>Desulfobulbaceae</taxon>
        <taxon>Candidatus Desulfatifera</taxon>
    </lineage>
</organism>
<protein>
    <submittedName>
        <fullName evidence="8">YihY/virulence factor BrkB family protein</fullName>
    </submittedName>
</protein>
<comment type="subcellular location">
    <subcellularLocation>
        <location evidence="1">Cell membrane</location>
        <topology evidence="1">Multi-pass membrane protein</topology>
    </subcellularLocation>
</comment>
<evidence type="ECO:0000256" key="2">
    <source>
        <dbReference type="ARBA" id="ARBA00022475"/>
    </source>
</evidence>
<evidence type="ECO:0000256" key="4">
    <source>
        <dbReference type="ARBA" id="ARBA00022989"/>
    </source>
</evidence>
<keyword evidence="3 7" id="KW-0812">Transmembrane</keyword>
<dbReference type="EMBL" id="JACNLK010000054">
    <property type="protein sequence ID" value="MBC8208806.1"/>
    <property type="molecule type" value="Genomic_DNA"/>
</dbReference>
<dbReference type="GO" id="GO:0005886">
    <property type="term" value="C:plasma membrane"/>
    <property type="evidence" value="ECO:0007669"/>
    <property type="project" value="UniProtKB-SubCell"/>
</dbReference>
<evidence type="ECO:0000256" key="6">
    <source>
        <dbReference type="SAM" id="MobiDB-lite"/>
    </source>
</evidence>
<evidence type="ECO:0000313" key="9">
    <source>
        <dbReference type="Proteomes" id="UP000599024"/>
    </source>
</evidence>
<keyword evidence="5 7" id="KW-0472">Membrane</keyword>
<dbReference type="Pfam" id="PF03631">
    <property type="entry name" value="Virul_fac_BrkB"/>
    <property type="match status" value="1"/>
</dbReference>
<dbReference type="InterPro" id="IPR017039">
    <property type="entry name" value="Virul_fac_BrkB"/>
</dbReference>
<evidence type="ECO:0000256" key="1">
    <source>
        <dbReference type="ARBA" id="ARBA00004651"/>
    </source>
</evidence>
<name>A0A8J6T9P8_9BACT</name>
<evidence type="ECO:0000256" key="7">
    <source>
        <dbReference type="SAM" id="Phobius"/>
    </source>
</evidence>
<proteinExistence type="predicted"/>
<gene>
    <name evidence="8" type="ORF">H8E79_06530</name>
</gene>
<feature type="transmembrane region" description="Helical" evidence="7">
    <location>
        <begin position="258"/>
        <end position="282"/>
    </location>
</feature>
<feature type="transmembrane region" description="Helical" evidence="7">
    <location>
        <begin position="229"/>
        <end position="251"/>
    </location>
</feature>
<dbReference type="PANTHER" id="PTHR30213">
    <property type="entry name" value="INNER MEMBRANE PROTEIN YHJD"/>
    <property type="match status" value="1"/>
</dbReference>
<evidence type="ECO:0000256" key="5">
    <source>
        <dbReference type="ARBA" id="ARBA00023136"/>
    </source>
</evidence>
<dbReference type="Proteomes" id="UP000599024">
    <property type="component" value="Unassembled WGS sequence"/>
</dbReference>
<accession>A0A8J6T9P8</accession>
<keyword evidence="4 7" id="KW-1133">Transmembrane helix</keyword>
<feature type="transmembrane region" description="Helical" evidence="7">
    <location>
        <begin position="143"/>
        <end position="165"/>
    </location>
</feature>
<evidence type="ECO:0000313" key="8">
    <source>
        <dbReference type="EMBL" id="MBC8208806.1"/>
    </source>
</evidence>
<feature type="transmembrane region" description="Helical" evidence="7">
    <location>
        <begin position="302"/>
        <end position="323"/>
    </location>
</feature>
<keyword evidence="2" id="KW-1003">Cell membrane</keyword>